<protein>
    <submittedName>
        <fullName evidence="1">Uncharacterized protein</fullName>
    </submittedName>
</protein>
<organism evidence="1">
    <name type="scientific">marine metagenome</name>
    <dbReference type="NCBI Taxonomy" id="408172"/>
    <lineage>
        <taxon>unclassified sequences</taxon>
        <taxon>metagenomes</taxon>
        <taxon>ecological metagenomes</taxon>
    </lineage>
</organism>
<reference evidence="1" key="1">
    <citation type="submission" date="2018-05" db="EMBL/GenBank/DDBJ databases">
        <authorList>
            <person name="Lanie J.A."/>
            <person name="Ng W.-L."/>
            <person name="Kazmierczak K.M."/>
            <person name="Andrzejewski T.M."/>
            <person name="Davidsen T.M."/>
            <person name="Wayne K.J."/>
            <person name="Tettelin H."/>
            <person name="Glass J.I."/>
            <person name="Rusch D."/>
            <person name="Podicherti R."/>
            <person name="Tsui H.-C.T."/>
            <person name="Winkler M.E."/>
        </authorList>
    </citation>
    <scope>NUCLEOTIDE SEQUENCE</scope>
</reference>
<name>A0A382HHA6_9ZZZZ</name>
<evidence type="ECO:0000313" key="1">
    <source>
        <dbReference type="EMBL" id="SVB85891.1"/>
    </source>
</evidence>
<gene>
    <name evidence="1" type="ORF">METZ01_LOCUS238745</name>
</gene>
<proteinExistence type="predicted"/>
<sequence length="145" mass="17346">MNTIRIPLNSNRIQKLQEYHNWIEKKSIDLNLTDYWEIHSNKIALKFNADSVTLTGESGFYFPQPSNSYRRLRHFTAQMPINLSYRIFIFFRKLFNRHYDFLASYPRAYDLIFECDPVLRQEVRVTAPKQRSGLQNISGYEKKMA</sequence>
<dbReference type="AlphaFoldDB" id="A0A382HHA6"/>
<accession>A0A382HHA6</accession>
<dbReference type="EMBL" id="UINC01060897">
    <property type="protein sequence ID" value="SVB85891.1"/>
    <property type="molecule type" value="Genomic_DNA"/>
</dbReference>